<proteinExistence type="predicted"/>
<reference evidence="1 2" key="1">
    <citation type="journal article" date="2015" name="Nature">
        <title>rRNA introns, odd ribosomes, and small enigmatic genomes across a large radiation of phyla.</title>
        <authorList>
            <person name="Brown C.T."/>
            <person name="Hug L.A."/>
            <person name="Thomas B.C."/>
            <person name="Sharon I."/>
            <person name="Castelle C.J."/>
            <person name="Singh A."/>
            <person name="Wilkins M.J."/>
            <person name="Williams K.H."/>
            <person name="Banfield J.F."/>
        </authorList>
    </citation>
    <scope>NUCLEOTIDE SEQUENCE [LARGE SCALE GENOMIC DNA]</scope>
</reference>
<accession>A0A0G0LRZ7</accession>
<dbReference type="Proteomes" id="UP000034932">
    <property type="component" value="Unassembled WGS sequence"/>
</dbReference>
<dbReference type="AlphaFoldDB" id="A0A0G0LRZ7"/>
<evidence type="ECO:0008006" key="3">
    <source>
        <dbReference type="Google" id="ProtNLM"/>
    </source>
</evidence>
<evidence type="ECO:0000313" key="1">
    <source>
        <dbReference type="EMBL" id="KKQ93812.1"/>
    </source>
</evidence>
<evidence type="ECO:0000313" key="2">
    <source>
        <dbReference type="Proteomes" id="UP000034932"/>
    </source>
</evidence>
<protein>
    <recommendedName>
        <fullName evidence="3">DUF5678 domain-containing protein</fullName>
    </recommendedName>
</protein>
<comment type="caution">
    <text evidence="1">The sequence shown here is derived from an EMBL/GenBank/DDBJ whole genome shotgun (WGS) entry which is preliminary data.</text>
</comment>
<dbReference type="STRING" id="1618573.UT19_C0007G0056"/>
<sequence length="64" mass="7240">MSSNSVKKLFKKYSGQWVSVGENYKRIYAHSPEVDVLVKKIKTGNIKNGLIIRIPTQPTETYVG</sequence>
<gene>
    <name evidence="1" type="ORF">UT19_C0007G0056</name>
</gene>
<name>A0A0G0LRZ7_9BACT</name>
<organism evidence="1 2">
    <name type="scientific">Candidatus Woesebacteria bacterium GW2011_GWB1_39_10b</name>
    <dbReference type="NCBI Taxonomy" id="1618573"/>
    <lineage>
        <taxon>Bacteria</taxon>
        <taxon>Candidatus Woeseibacteriota</taxon>
    </lineage>
</organism>
<dbReference type="EMBL" id="LBVW01000007">
    <property type="protein sequence ID" value="KKQ93812.1"/>
    <property type="molecule type" value="Genomic_DNA"/>
</dbReference>